<dbReference type="InterPro" id="IPR029063">
    <property type="entry name" value="SAM-dependent_MTases_sf"/>
</dbReference>
<accession>A0ABR3FNW3</accession>
<keyword evidence="4" id="KW-1185">Reference proteome</keyword>
<dbReference type="Gene3D" id="3.40.50.150">
    <property type="entry name" value="Vaccinia Virus protein VP39"/>
    <property type="match status" value="1"/>
</dbReference>
<dbReference type="InterPro" id="IPR041698">
    <property type="entry name" value="Methyltransf_25"/>
</dbReference>
<name>A0ABR3FNW3_9AGAR</name>
<feature type="compositionally biased region" description="Low complexity" evidence="1">
    <location>
        <begin position="142"/>
        <end position="160"/>
    </location>
</feature>
<evidence type="ECO:0000313" key="3">
    <source>
        <dbReference type="EMBL" id="KAL0577129.1"/>
    </source>
</evidence>
<gene>
    <name evidence="3" type="ORF">V5O48_004843</name>
</gene>
<evidence type="ECO:0000259" key="2">
    <source>
        <dbReference type="Pfam" id="PF13649"/>
    </source>
</evidence>
<dbReference type="SUPFAM" id="SSF53335">
    <property type="entry name" value="S-adenosyl-L-methionine-dependent methyltransferases"/>
    <property type="match status" value="1"/>
</dbReference>
<protein>
    <recommendedName>
        <fullName evidence="2">Methyltransferase domain-containing protein</fullName>
    </recommendedName>
</protein>
<comment type="caution">
    <text evidence="3">The sequence shown here is derived from an EMBL/GenBank/DDBJ whole genome shotgun (WGS) entry which is preliminary data.</text>
</comment>
<dbReference type="CDD" id="cd02440">
    <property type="entry name" value="AdoMet_MTases"/>
    <property type="match status" value="1"/>
</dbReference>
<reference evidence="3 4" key="1">
    <citation type="submission" date="2024-02" db="EMBL/GenBank/DDBJ databases">
        <title>A draft genome for the cacao thread blight pathogen Marasmius crinis-equi.</title>
        <authorList>
            <person name="Cohen S.P."/>
            <person name="Baruah I.K."/>
            <person name="Amoako-Attah I."/>
            <person name="Bukari Y."/>
            <person name="Meinhardt L.W."/>
            <person name="Bailey B.A."/>
        </authorList>
    </citation>
    <scope>NUCLEOTIDE SEQUENCE [LARGE SCALE GENOMIC DNA]</scope>
    <source>
        <strain evidence="3 4">GH-76</strain>
    </source>
</reference>
<dbReference type="EMBL" id="JBAHYK010000176">
    <property type="protein sequence ID" value="KAL0577129.1"/>
    <property type="molecule type" value="Genomic_DNA"/>
</dbReference>
<feature type="region of interest" description="Disordered" evidence="1">
    <location>
        <begin position="306"/>
        <end position="327"/>
    </location>
</feature>
<sequence>MHHFETPPKVVLDLGCGSGLWAIEAAKRWTESTVIGLDVKSIQPKLYKVEGFNDLSRRLKWIQGNLLDGLPFPPDHFDLVRIARIGLGVPEDEWQKVLEEVLRVMKPGAVLEILEEDLIFPFAESSRPRPKPTPLTIDLPISSDSLPSGAASSRSSIASANPWMNSQDDDSSENSTKRPNLSPLQESPTSTSPPPSTYSIPKSPLSLRSHSSHIPASPIPTTFVYQSHPQDHTRLKSAWEAMLSHRFLPSQLTTVLPFYLSSCFSDVKTHAPLLIPLPPNSLASSRQSRFRDSGVIDADRQFSLHSTSRRLSDSDEPQRNTNPSHSVPSLAVMHLARTVQIISGCKEAIWIEYEKMYSPDLPPVSTSRRKDGRFQVSSKTIARESFDRAWTNWESDMMDRIGMRDNVSCHLAWPESPGERPEWRVWRNAIDIRPVDESRAQKDLCRSMRGFVAWKPR</sequence>
<feature type="domain" description="Methyltransferase" evidence="2">
    <location>
        <begin position="11"/>
        <end position="108"/>
    </location>
</feature>
<dbReference type="Proteomes" id="UP001465976">
    <property type="component" value="Unassembled WGS sequence"/>
</dbReference>
<dbReference type="Pfam" id="PF13649">
    <property type="entry name" value="Methyltransf_25"/>
    <property type="match status" value="1"/>
</dbReference>
<dbReference type="PANTHER" id="PTHR43591">
    <property type="entry name" value="METHYLTRANSFERASE"/>
    <property type="match status" value="1"/>
</dbReference>
<proteinExistence type="predicted"/>
<dbReference type="PANTHER" id="PTHR43591:SF24">
    <property type="entry name" value="2-METHOXY-6-POLYPRENYL-1,4-BENZOQUINOL METHYLASE, MITOCHONDRIAL"/>
    <property type="match status" value="1"/>
</dbReference>
<feature type="region of interest" description="Disordered" evidence="1">
    <location>
        <begin position="125"/>
        <end position="212"/>
    </location>
</feature>
<evidence type="ECO:0000313" key="4">
    <source>
        <dbReference type="Proteomes" id="UP001465976"/>
    </source>
</evidence>
<organism evidence="3 4">
    <name type="scientific">Marasmius crinis-equi</name>
    <dbReference type="NCBI Taxonomy" id="585013"/>
    <lineage>
        <taxon>Eukaryota</taxon>
        <taxon>Fungi</taxon>
        <taxon>Dikarya</taxon>
        <taxon>Basidiomycota</taxon>
        <taxon>Agaricomycotina</taxon>
        <taxon>Agaricomycetes</taxon>
        <taxon>Agaricomycetidae</taxon>
        <taxon>Agaricales</taxon>
        <taxon>Marasmiineae</taxon>
        <taxon>Marasmiaceae</taxon>
        <taxon>Marasmius</taxon>
    </lineage>
</organism>
<evidence type="ECO:0000256" key="1">
    <source>
        <dbReference type="SAM" id="MobiDB-lite"/>
    </source>
</evidence>